<comment type="caution">
    <text evidence="3">The sequence shown here is derived from an EMBL/GenBank/DDBJ whole genome shotgun (WGS) entry which is preliminary data.</text>
</comment>
<dbReference type="AlphaFoldDB" id="A0A8J6H8T2"/>
<proteinExistence type="predicted"/>
<feature type="domain" description="Poly(A) RNA polymerase mitochondrial-like central palm" evidence="2">
    <location>
        <begin position="218"/>
        <end position="355"/>
    </location>
</feature>
<dbReference type="InterPro" id="IPR043519">
    <property type="entry name" value="NT_sf"/>
</dbReference>
<dbReference type="SUPFAM" id="SSF81631">
    <property type="entry name" value="PAP/OAS1 substrate-binding domain"/>
    <property type="match status" value="1"/>
</dbReference>
<keyword evidence="4" id="KW-1185">Reference proteome</keyword>
<dbReference type="Proteomes" id="UP000719412">
    <property type="component" value="Unassembled WGS sequence"/>
</dbReference>
<sequence length="559" mass="65148">MSPQNNMNLINEPLLYNSMSKEEYHLHDFVNFGENQDYSHYSLTANGYNYVNESKPELRKIPLNLMPQSLHEKMVNCNNNITVKSFERQYMKYCDSASSPREYESDESSVSYSSRDTPDNKGSKCDHSVTEKKSANDQNELYRPWVYQPNLYQPSVHYNKNRCKYYFRGGHSARFSKNPEETERKVHGLMKRFQSRTYKMRIDPDPQFLLNGGPWDPLNQAMWDVFINKIQKEETYINKLHLWKSIFLFFRMSLNNYGLYLVGSTMSGFALEGSDIDICLLTKPFSNEPRVDSLHHLNYLQQALLKNGLASEAELIMAKVPILKFKNKETGFEIDLNCNNVVGIQNTRLLYCYAQLDWRVRPLVVIVKIWAQANNINDAKNMTISSYSWTLMVIHYLQCGVFPPVLPCLHSLHPEEFNPHENRTMDVQGEVEGLKEFESENTRCLDKLSHLGNTRSDTFESAIWLTANELQQFVKSLWDQQDTRKCSGSNRDEENELIRGDEKGDELNERQTERDGNSEEVVKTLRRCLLWRKGGCLLRDQSRAKKQSGFDYASRDDSF</sequence>
<dbReference type="SUPFAM" id="SSF81301">
    <property type="entry name" value="Nucleotidyltransferase"/>
    <property type="match status" value="1"/>
</dbReference>
<evidence type="ECO:0000256" key="1">
    <source>
        <dbReference type="SAM" id="MobiDB-lite"/>
    </source>
</evidence>
<feature type="region of interest" description="Disordered" evidence="1">
    <location>
        <begin position="483"/>
        <end position="518"/>
    </location>
</feature>
<feature type="region of interest" description="Disordered" evidence="1">
    <location>
        <begin position="97"/>
        <end position="135"/>
    </location>
</feature>
<gene>
    <name evidence="3" type="ORF">GEV33_012861</name>
</gene>
<dbReference type="Gene3D" id="3.30.460.10">
    <property type="entry name" value="Beta Polymerase, domain 2"/>
    <property type="match status" value="1"/>
</dbReference>
<evidence type="ECO:0000313" key="4">
    <source>
        <dbReference type="Proteomes" id="UP000719412"/>
    </source>
</evidence>
<dbReference type="GO" id="GO:0031123">
    <property type="term" value="P:RNA 3'-end processing"/>
    <property type="evidence" value="ECO:0007669"/>
    <property type="project" value="TreeGrafter"/>
</dbReference>
<feature type="compositionally biased region" description="Basic and acidic residues" evidence="1">
    <location>
        <begin position="116"/>
        <end position="135"/>
    </location>
</feature>
<evidence type="ECO:0000259" key="2">
    <source>
        <dbReference type="Pfam" id="PF22600"/>
    </source>
</evidence>
<name>A0A8J6H8T2_TENMO</name>
<dbReference type="InterPro" id="IPR054708">
    <property type="entry name" value="MTPAP-like_central"/>
</dbReference>
<protein>
    <recommendedName>
        <fullName evidence="2">Poly(A) RNA polymerase mitochondrial-like central palm domain-containing protein</fullName>
    </recommendedName>
</protein>
<dbReference type="PANTHER" id="PTHR12271:SF40">
    <property type="entry name" value="POLY(A) RNA POLYMERASE GLD2"/>
    <property type="match status" value="1"/>
</dbReference>
<reference evidence="3" key="1">
    <citation type="journal article" date="2020" name="J Insects Food Feed">
        <title>The yellow mealworm (Tenebrio molitor) genome: a resource for the emerging insects as food and feed industry.</title>
        <authorList>
            <person name="Eriksson T."/>
            <person name="Andere A."/>
            <person name="Kelstrup H."/>
            <person name="Emery V."/>
            <person name="Picard C."/>
        </authorList>
    </citation>
    <scope>NUCLEOTIDE SEQUENCE</scope>
    <source>
        <strain evidence="3">Stoneville</strain>
        <tissue evidence="3">Whole head</tissue>
    </source>
</reference>
<dbReference type="EMBL" id="JABDTM020027818">
    <property type="protein sequence ID" value="KAH0809937.1"/>
    <property type="molecule type" value="Genomic_DNA"/>
</dbReference>
<accession>A0A8J6H8T2</accession>
<organism evidence="3 4">
    <name type="scientific">Tenebrio molitor</name>
    <name type="common">Yellow mealworm beetle</name>
    <dbReference type="NCBI Taxonomy" id="7067"/>
    <lineage>
        <taxon>Eukaryota</taxon>
        <taxon>Metazoa</taxon>
        <taxon>Ecdysozoa</taxon>
        <taxon>Arthropoda</taxon>
        <taxon>Hexapoda</taxon>
        <taxon>Insecta</taxon>
        <taxon>Pterygota</taxon>
        <taxon>Neoptera</taxon>
        <taxon>Endopterygota</taxon>
        <taxon>Coleoptera</taxon>
        <taxon>Polyphaga</taxon>
        <taxon>Cucujiformia</taxon>
        <taxon>Tenebrionidae</taxon>
        <taxon>Tenebrio</taxon>
    </lineage>
</organism>
<dbReference type="Gene3D" id="1.10.1410.10">
    <property type="match status" value="1"/>
</dbReference>
<dbReference type="PANTHER" id="PTHR12271">
    <property type="entry name" value="POLY A POLYMERASE CID PAP -RELATED"/>
    <property type="match status" value="1"/>
</dbReference>
<dbReference type="GO" id="GO:1990817">
    <property type="term" value="F:poly(A) RNA polymerase activity"/>
    <property type="evidence" value="ECO:0007669"/>
    <property type="project" value="TreeGrafter"/>
</dbReference>
<evidence type="ECO:0000313" key="3">
    <source>
        <dbReference type="EMBL" id="KAH0809937.1"/>
    </source>
</evidence>
<dbReference type="CDD" id="cd05402">
    <property type="entry name" value="NT_PAP_TUTase"/>
    <property type="match status" value="1"/>
</dbReference>
<dbReference type="Pfam" id="PF22600">
    <property type="entry name" value="MTPAP-like_central"/>
    <property type="match status" value="1"/>
</dbReference>
<reference evidence="3" key="2">
    <citation type="submission" date="2021-08" db="EMBL/GenBank/DDBJ databases">
        <authorList>
            <person name="Eriksson T."/>
        </authorList>
    </citation>
    <scope>NUCLEOTIDE SEQUENCE</scope>
    <source>
        <strain evidence="3">Stoneville</strain>
        <tissue evidence="3">Whole head</tissue>
    </source>
</reference>